<gene>
    <name evidence="3" type="primary">LOC120276202</name>
</gene>
<dbReference type="GO" id="GO:0005829">
    <property type="term" value="C:cytosol"/>
    <property type="evidence" value="ECO:0007669"/>
    <property type="project" value="TreeGrafter"/>
</dbReference>
<evidence type="ECO:0000259" key="1">
    <source>
        <dbReference type="Pfam" id="PF08718"/>
    </source>
</evidence>
<proteinExistence type="predicted"/>
<dbReference type="RefSeq" id="XP_039138861.1">
    <property type="nucleotide sequence ID" value="XM_039282927.1"/>
</dbReference>
<dbReference type="InterPro" id="IPR014830">
    <property type="entry name" value="Glycolipid_transfer_prot_dom"/>
</dbReference>
<dbReference type="SUPFAM" id="SSF110004">
    <property type="entry name" value="Glycolipid transfer protein, GLTP"/>
    <property type="match status" value="1"/>
</dbReference>
<evidence type="ECO:0000313" key="3">
    <source>
        <dbReference type="RefSeq" id="XP_039138861.1"/>
    </source>
</evidence>
<accession>A0AB40CG95</accession>
<dbReference type="Proteomes" id="UP001515500">
    <property type="component" value="Chromosome 14"/>
</dbReference>
<name>A0AB40CG95_DIOCR</name>
<dbReference type="Gene3D" id="1.10.3520.10">
    <property type="entry name" value="Glycolipid transfer protein"/>
    <property type="match status" value="1"/>
</dbReference>
<evidence type="ECO:0000313" key="2">
    <source>
        <dbReference type="Proteomes" id="UP001515500"/>
    </source>
</evidence>
<dbReference type="PANTHER" id="PTHR10219:SF34">
    <property type="entry name" value="GLYCOLIPID TRANSFER PROTEIN 3"/>
    <property type="match status" value="1"/>
</dbReference>
<dbReference type="PANTHER" id="PTHR10219">
    <property type="entry name" value="GLYCOLIPID TRANSFER PROTEIN-RELATED"/>
    <property type="match status" value="1"/>
</dbReference>
<feature type="domain" description="Glycolipid transfer protein" evidence="1">
    <location>
        <begin position="38"/>
        <end position="177"/>
    </location>
</feature>
<dbReference type="Pfam" id="PF08718">
    <property type="entry name" value="GLTP"/>
    <property type="match status" value="1"/>
</dbReference>
<sequence>MKSCSTSPEEGWRKRWPEIRLAVKELSLLQHEDQKAPTMAFLCVSKLLVNVLDEIGPTMVVLREDMQRNIERVEEIYLSNPSIFSSLEEVLQSDVDSGLARKGDSFSQAVLWLARSLNFSLALLEQLVKDSDASLALVVEEAYQLTIKPWHGWISRAAYKVAMKLIPEREDFVALLMKQEQDYDALKSDIKEFVSLFKPLLDEIQAILKKFRLDRLKST</sequence>
<dbReference type="AlphaFoldDB" id="A0AB40CG95"/>
<dbReference type="GO" id="GO:0016020">
    <property type="term" value="C:membrane"/>
    <property type="evidence" value="ECO:0007669"/>
    <property type="project" value="TreeGrafter"/>
</dbReference>
<dbReference type="GO" id="GO:1902388">
    <property type="term" value="F:ceramide 1-phosphate transfer activity"/>
    <property type="evidence" value="ECO:0007669"/>
    <property type="project" value="TreeGrafter"/>
</dbReference>
<dbReference type="GeneID" id="120276202"/>
<dbReference type="InterPro" id="IPR036497">
    <property type="entry name" value="GLTP_sf"/>
</dbReference>
<reference evidence="3" key="1">
    <citation type="submission" date="2025-08" db="UniProtKB">
        <authorList>
            <consortium name="RefSeq"/>
        </authorList>
    </citation>
    <scope>IDENTIFICATION</scope>
</reference>
<organism evidence="2 3">
    <name type="scientific">Dioscorea cayennensis subsp. rotundata</name>
    <name type="common">White Guinea yam</name>
    <name type="synonym">Dioscorea rotundata</name>
    <dbReference type="NCBI Taxonomy" id="55577"/>
    <lineage>
        <taxon>Eukaryota</taxon>
        <taxon>Viridiplantae</taxon>
        <taxon>Streptophyta</taxon>
        <taxon>Embryophyta</taxon>
        <taxon>Tracheophyta</taxon>
        <taxon>Spermatophyta</taxon>
        <taxon>Magnoliopsida</taxon>
        <taxon>Liliopsida</taxon>
        <taxon>Dioscoreales</taxon>
        <taxon>Dioscoreaceae</taxon>
        <taxon>Dioscorea</taxon>
    </lineage>
</organism>
<dbReference type="GO" id="GO:1902387">
    <property type="term" value="F:ceramide 1-phosphate binding"/>
    <property type="evidence" value="ECO:0007669"/>
    <property type="project" value="TreeGrafter"/>
</dbReference>
<protein>
    <submittedName>
        <fullName evidence="3">LOW QUALITY PROTEIN: glycolipid transfer protein 3-like</fullName>
    </submittedName>
</protein>
<keyword evidence="2" id="KW-1185">Reference proteome</keyword>